<comment type="caution">
    <text evidence="1">The sequence shown here is derived from an EMBL/GenBank/DDBJ whole genome shotgun (WGS) entry which is preliminary data.</text>
</comment>
<dbReference type="Proteomes" id="UP000282184">
    <property type="component" value="Unassembled WGS sequence"/>
</dbReference>
<evidence type="ECO:0008006" key="3">
    <source>
        <dbReference type="Google" id="ProtNLM"/>
    </source>
</evidence>
<sequence length="159" mass="18510">MRSLVLLLLLFAVGCAAPRGPIGFWSRNRLRADGARQGPWRTYYDSADTRLATRGRYRHDQPLGHWRYYRYAGSLERDDRYRRRGRMLVRRFHPNGRLAERGQARVEAGADTVHYYWYGFWQQYDSTGQPAGWELYDQGWRAARGVGAVPRRSAGGRAN</sequence>
<reference evidence="1 2" key="1">
    <citation type="submission" date="2018-12" db="EMBL/GenBank/DDBJ databases">
        <title>Hymenobacter gummosus sp. nov., isolated from a spring.</title>
        <authorList>
            <person name="Nie L."/>
        </authorList>
    </citation>
    <scope>NUCLEOTIDE SEQUENCE [LARGE SCALE GENOMIC DNA]</scope>
    <source>
        <strain evidence="1 2">KCTC 52166</strain>
    </source>
</reference>
<name>A0A3S0J7Z2_9BACT</name>
<dbReference type="Gene3D" id="3.90.930.1">
    <property type="match status" value="1"/>
</dbReference>
<proteinExistence type="predicted"/>
<keyword evidence="2" id="KW-1185">Reference proteome</keyword>
<evidence type="ECO:0000313" key="1">
    <source>
        <dbReference type="EMBL" id="RTQ47459.1"/>
    </source>
</evidence>
<dbReference type="EMBL" id="RXOF01000012">
    <property type="protein sequence ID" value="RTQ47459.1"/>
    <property type="molecule type" value="Genomic_DNA"/>
</dbReference>
<organism evidence="1 2">
    <name type="scientific">Hymenobacter gummosus</name>
    <dbReference type="NCBI Taxonomy" id="1776032"/>
    <lineage>
        <taxon>Bacteria</taxon>
        <taxon>Pseudomonadati</taxon>
        <taxon>Bacteroidota</taxon>
        <taxon>Cytophagia</taxon>
        <taxon>Cytophagales</taxon>
        <taxon>Hymenobacteraceae</taxon>
        <taxon>Hymenobacter</taxon>
    </lineage>
</organism>
<protein>
    <recommendedName>
        <fullName evidence="3">Toxin-antitoxin system YwqK family antitoxin</fullName>
    </recommendedName>
</protein>
<accession>A0A3S0J7Z2</accession>
<dbReference type="SUPFAM" id="SSF82185">
    <property type="entry name" value="Histone H3 K4-specific methyltransferase SET7/9 N-terminal domain"/>
    <property type="match status" value="1"/>
</dbReference>
<gene>
    <name evidence="1" type="ORF">EJV47_18720</name>
</gene>
<dbReference type="AlphaFoldDB" id="A0A3S0J7Z2"/>
<evidence type="ECO:0000313" key="2">
    <source>
        <dbReference type="Proteomes" id="UP000282184"/>
    </source>
</evidence>
<dbReference type="PROSITE" id="PS51257">
    <property type="entry name" value="PROKAR_LIPOPROTEIN"/>
    <property type="match status" value="1"/>
</dbReference>